<proteinExistence type="predicted"/>
<accession>A0A0D0BBY1</accession>
<dbReference type="Proteomes" id="UP000054485">
    <property type="component" value="Unassembled WGS sequence"/>
</dbReference>
<name>A0A0D0BBY1_9AGAM</name>
<dbReference type="OrthoDB" id="10504424at2759"/>
<dbReference type="AlphaFoldDB" id="A0A0D0BBY1"/>
<gene>
    <name evidence="1" type="ORF">CY34DRAFT_281006</name>
</gene>
<dbReference type="EMBL" id="KN835149">
    <property type="protein sequence ID" value="KIK47269.1"/>
    <property type="molecule type" value="Genomic_DNA"/>
</dbReference>
<dbReference type="InParanoid" id="A0A0D0BBY1"/>
<evidence type="ECO:0000313" key="2">
    <source>
        <dbReference type="Proteomes" id="UP000054485"/>
    </source>
</evidence>
<evidence type="ECO:0000313" key="1">
    <source>
        <dbReference type="EMBL" id="KIK47269.1"/>
    </source>
</evidence>
<organism evidence="1 2">
    <name type="scientific">Suillus luteus UH-Slu-Lm8-n1</name>
    <dbReference type="NCBI Taxonomy" id="930992"/>
    <lineage>
        <taxon>Eukaryota</taxon>
        <taxon>Fungi</taxon>
        <taxon>Dikarya</taxon>
        <taxon>Basidiomycota</taxon>
        <taxon>Agaricomycotina</taxon>
        <taxon>Agaricomycetes</taxon>
        <taxon>Agaricomycetidae</taxon>
        <taxon>Boletales</taxon>
        <taxon>Suillineae</taxon>
        <taxon>Suillaceae</taxon>
        <taxon>Suillus</taxon>
    </lineage>
</organism>
<reference evidence="2" key="2">
    <citation type="submission" date="2015-01" db="EMBL/GenBank/DDBJ databases">
        <title>Evolutionary Origins and Diversification of the Mycorrhizal Mutualists.</title>
        <authorList>
            <consortium name="DOE Joint Genome Institute"/>
            <consortium name="Mycorrhizal Genomics Consortium"/>
            <person name="Kohler A."/>
            <person name="Kuo A."/>
            <person name="Nagy L.G."/>
            <person name="Floudas D."/>
            <person name="Copeland A."/>
            <person name="Barry K.W."/>
            <person name="Cichocki N."/>
            <person name="Veneault-Fourrey C."/>
            <person name="LaButti K."/>
            <person name="Lindquist E.A."/>
            <person name="Lipzen A."/>
            <person name="Lundell T."/>
            <person name="Morin E."/>
            <person name="Murat C."/>
            <person name="Riley R."/>
            <person name="Ohm R."/>
            <person name="Sun H."/>
            <person name="Tunlid A."/>
            <person name="Henrissat B."/>
            <person name="Grigoriev I.V."/>
            <person name="Hibbett D.S."/>
            <person name="Martin F."/>
        </authorList>
    </citation>
    <scope>NUCLEOTIDE SEQUENCE [LARGE SCALE GENOMIC DNA]</scope>
    <source>
        <strain evidence="2">UH-Slu-Lm8-n1</strain>
    </source>
</reference>
<reference evidence="1 2" key="1">
    <citation type="submission" date="2014-04" db="EMBL/GenBank/DDBJ databases">
        <authorList>
            <consortium name="DOE Joint Genome Institute"/>
            <person name="Kuo A."/>
            <person name="Ruytinx J."/>
            <person name="Rineau F."/>
            <person name="Colpaert J."/>
            <person name="Kohler A."/>
            <person name="Nagy L.G."/>
            <person name="Floudas D."/>
            <person name="Copeland A."/>
            <person name="Barry K.W."/>
            <person name="Cichocki N."/>
            <person name="Veneault-Fourrey C."/>
            <person name="LaButti K."/>
            <person name="Lindquist E.A."/>
            <person name="Lipzen A."/>
            <person name="Lundell T."/>
            <person name="Morin E."/>
            <person name="Murat C."/>
            <person name="Sun H."/>
            <person name="Tunlid A."/>
            <person name="Henrissat B."/>
            <person name="Grigoriev I.V."/>
            <person name="Hibbett D.S."/>
            <person name="Martin F."/>
            <person name="Nordberg H.P."/>
            <person name="Cantor M.N."/>
            <person name="Hua S.X."/>
        </authorList>
    </citation>
    <scope>NUCLEOTIDE SEQUENCE [LARGE SCALE GENOMIC DNA]</scope>
    <source>
        <strain evidence="1 2">UH-Slu-Lm8-n1</strain>
    </source>
</reference>
<protein>
    <submittedName>
        <fullName evidence="1">Uncharacterized protein</fullName>
    </submittedName>
</protein>
<dbReference type="HOGENOM" id="CLU_2672745_0_0_1"/>
<keyword evidence="2" id="KW-1185">Reference proteome</keyword>
<sequence length="75" mass="8241">MRAPMPCFIVHIFGLRKPPSSALWDAFPTLLYDPALLSTPVIPSVITAPIFHCLVPLFCARSTGFEVPWTLLATS</sequence>